<evidence type="ECO:0000313" key="2">
    <source>
        <dbReference type="Proteomes" id="UP000006860"/>
    </source>
</evidence>
<dbReference type="Proteomes" id="UP000006860">
    <property type="component" value="Chromosome"/>
</dbReference>
<reference evidence="2" key="1">
    <citation type="submission" date="2011-02" db="EMBL/GenBank/DDBJ databases">
        <title>The complete genome of Planctomyces brasiliensis DSM 5305.</title>
        <authorList>
            <person name="Lucas S."/>
            <person name="Copeland A."/>
            <person name="Lapidus A."/>
            <person name="Bruce D."/>
            <person name="Goodwin L."/>
            <person name="Pitluck S."/>
            <person name="Kyrpides N."/>
            <person name="Mavromatis K."/>
            <person name="Pagani I."/>
            <person name="Ivanova N."/>
            <person name="Ovchinnikova G."/>
            <person name="Lu M."/>
            <person name="Detter J.C."/>
            <person name="Han C."/>
            <person name="Land M."/>
            <person name="Hauser L."/>
            <person name="Markowitz V."/>
            <person name="Cheng J.-F."/>
            <person name="Hugenholtz P."/>
            <person name="Woyke T."/>
            <person name="Wu D."/>
            <person name="Tindall B."/>
            <person name="Pomrenke H.G."/>
            <person name="Brambilla E."/>
            <person name="Klenk H.-P."/>
            <person name="Eisen J.A."/>
        </authorList>
    </citation>
    <scope>NUCLEOTIDE SEQUENCE [LARGE SCALE GENOMIC DNA]</scope>
    <source>
        <strain evidence="2">ATCC 49424 / DSM 5305 / JCM 21570 / NBRC 103401 / IFAM 1448</strain>
    </source>
</reference>
<dbReference type="STRING" id="756272.Plabr_2380"/>
<proteinExistence type="predicted"/>
<gene>
    <name evidence="1" type="ordered locus">Plabr_2380</name>
</gene>
<keyword evidence="2" id="KW-1185">Reference proteome</keyword>
<evidence type="ECO:0000313" key="1">
    <source>
        <dbReference type="EMBL" id="ADY59981.1"/>
    </source>
</evidence>
<dbReference type="KEGG" id="pbs:Plabr_2380"/>
<accession>F0SMX7</accession>
<sequence>MTILGEQRAQWNYVLCGVFGGPVVSEMLVKQIGKIR</sequence>
<organism evidence="1 2">
    <name type="scientific">Rubinisphaera brasiliensis (strain ATCC 49424 / DSM 5305 / JCM 21570 / IAM 15109 / NBRC 103401 / IFAM 1448)</name>
    <name type="common">Planctomyces brasiliensis</name>
    <dbReference type="NCBI Taxonomy" id="756272"/>
    <lineage>
        <taxon>Bacteria</taxon>
        <taxon>Pseudomonadati</taxon>
        <taxon>Planctomycetota</taxon>
        <taxon>Planctomycetia</taxon>
        <taxon>Planctomycetales</taxon>
        <taxon>Planctomycetaceae</taxon>
        <taxon>Rubinisphaera</taxon>
    </lineage>
</organism>
<dbReference type="AlphaFoldDB" id="F0SMX7"/>
<dbReference type="EMBL" id="CP002546">
    <property type="protein sequence ID" value="ADY59981.1"/>
    <property type="molecule type" value="Genomic_DNA"/>
</dbReference>
<protein>
    <submittedName>
        <fullName evidence="1">Uncharacterized protein</fullName>
    </submittedName>
</protein>
<name>F0SMX7_RUBBR</name>
<dbReference type="HOGENOM" id="CLU_3358239_0_0_0"/>